<feature type="transmembrane region" description="Helical" evidence="1">
    <location>
        <begin position="254"/>
        <end position="275"/>
    </location>
</feature>
<evidence type="ECO:0000256" key="1">
    <source>
        <dbReference type="SAM" id="Phobius"/>
    </source>
</evidence>
<organism evidence="2 3">
    <name type="scientific">Paenibacillus haidiansis</name>
    <dbReference type="NCBI Taxonomy" id="1574488"/>
    <lineage>
        <taxon>Bacteria</taxon>
        <taxon>Bacillati</taxon>
        <taxon>Bacillota</taxon>
        <taxon>Bacilli</taxon>
        <taxon>Bacillales</taxon>
        <taxon>Paenibacillaceae</taxon>
        <taxon>Paenibacillus</taxon>
    </lineage>
</organism>
<sequence>MEVFRTIYNIAKADLLERIRRFSFLVILGIMIMVAYFFVPPADGGYVTLYLDYYRGIYNSAWVGASVAISTTLFLSLFGFYLVKNSIKRDEQSGFGQIIAATPVSKLKYLIGKTISNFAVLSIIVFVVILMAIIMQLVREEVMKIELWDLISPFLFLTFPTLAVVSALSVLFETCKPLKGALGNVIYFIIFIVYVTCSSYIPYGTDIITDRMVNDLTALEPNFSGSYGIGILTLGEKPIQLFEWQGIQWTESLIGQQLILFLYAFLLVLVAAVIFRRFQEVPYAVDNDQEESATPLDEAIQGMNLGNKISDSEVRAATLTPVTVRESFLPLVFAEWRLMMKGIAPGWYIVAMILIILGLSMPLDISAQWMIWPITWIWPLVFWSGMGNREYRYQTYFLVASSPRFVFRQLTAVWFSGLLLTCITGIGMLIRFILEGDAPHVAYWISAALLIPSFGLATGVLTKTNRTFEILYMIIWYIGPINKMPYLDFMVTTSTEGTNWVTDIGINPWILSFTYILISIILLISAYISRSSLSRTT</sequence>
<feature type="transmembrane region" description="Helical" evidence="1">
    <location>
        <begin position="346"/>
        <end position="363"/>
    </location>
</feature>
<keyword evidence="1" id="KW-1133">Transmembrane helix</keyword>
<name>A0ABU7VMJ8_9BACL</name>
<feature type="transmembrane region" description="Helical" evidence="1">
    <location>
        <begin position="59"/>
        <end position="83"/>
    </location>
</feature>
<feature type="transmembrane region" description="Helical" evidence="1">
    <location>
        <begin position="369"/>
        <end position="386"/>
    </location>
</feature>
<evidence type="ECO:0000313" key="2">
    <source>
        <dbReference type="EMBL" id="MEF2964977.1"/>
    </source>
</evidence>
<keyword evidence="3" id="KW-1185">Reference proteome</keyword>
<accession>A0ABU7VMJ8</accession>
<dbReference type="Proteomes" id="UP001306950">
    <property type="component" value="Unassembled WGS sequence"/>
</dbReference>
<keyword evidence="1" id="KW-0472">Membrane</keyword>
<dbReference type="EMBL" id="JAZHPZ010000001">
    <property type="protein sequence ID" value="MEF2964977.1"/>
    <property type="molecule type" value="Genomic_DNA"/>
</dbReference>
<gene>
    <name evidence="2" type="ORF">V3851_03965</name>
</gene>
<proteinExistence type="predicted"/>
<dbReference type="RefSeq" id="WP_331845170.1">
    <property type="nucleotide sequence ID" value="NZ_JAZHPZ010000001.1"/>
</dbReference>
<reference evidence="2 3" key="1">
    <citation type="submission" date="2024-02" db="EMBL/GenBank/DDBJ databases">
        <title>A nitrogen-fixing paenibacillus bacterium.</title>
        <authorList>
            <person name="Zhang W.L."/>
            <person name="Chen S.F."/>
        </authorList>
    </citation>
    <scope>NUCLEOTIDE SEQUENCE [LARGE SCALE GENOMIC DNA]</scope>
    <source>
        <strain evidence="2 3">M1</strain>
    </source>
</reference>
<evidence type="ECO:0000313" key="3">
    <source>
        <dbReference type="Proteomes" id="UP001306950"/>
    </source>
</evidence>
<feature type="transmembrane region" description="Helical" evidence="1">
    <location>
        <begin position="184"/>
        <end position="203"/>
    </location>
</feature>
<keyword evidence="1" id="KW-0812">Transmembrane</keyword>
<feature type="transmembrane region" description="Helical" evidence="1">
    <location>
        <begin position="150"/>
        <end position="172"/>
    </location>
</feature>
<feature type="transmembrane region" description="Helical" evidence="1">
    <location>
        <begin position="21"/>
        <end position="39"/>
    </location>
</feature>
<comment type="caution">
    <text evidence="2">The sequence shown here is derived from an EMBL/GenBank/DDBJ whole genome shotgun (WGS) entry which is preliminary data.</text>
</comment>
<feature type="transmembrane region" description="Helical" evidence="1">
    <location>
        <begin position="506"/>
        <end position="528"/>
    </location>
</feature>
<feature type="transmembrane region" description="Helical" evidence="1">
    <location>
        <begin position="412"/>
        <end position="434"/>
    </location>
</feature>
<protein>
    <submittedName>
        <fullName evidence="2">ABC transporter permease</fullName>
    </submittedName>
</protein>
<feature type="transmembrane region" description="Helical" evidence="1">
    <location>
        <begin position="468"/>
        <end position="486"/>
    </location>
</feature>
<feature type="transmembrane region" description="Helical" evidence="1">
    <location>
        <begin position="440"/>
        <end position="461"/>
    </location>
</feature>
<feature type="transmembrane region" description="Helical" evidence="1">
    <location>
        <begin position="115"/>
        <end position="138"/>
    </location>
</feature>